<keyword evidence="4" id="KW-1185">Reference proteome</keyword>
<feature type="domain" description="N-acetyltransferase" evidence="2">
    <location>
        <begin position="40"/>
        <end position="183"/>
    </location>
</feature>
<gene>
    <name evidence="3" type="ORF">ACFQ2Z_03025</name>
</gene>
<dbReference type="EMBL" id="JBHTKZ010000002">
    <property type="protein sequence ID" value="MFD1180322.1"/>
    <property type="molecule type" value="Genomic_DNA"/>
</dbReference>
<keyword evidence="1 3" id="KW-0808">Transferase</keyword>
<evidence type="ECO:0000259" key="2">
    <source>
        <dbReference type="PROSITE" id="PS51186"/>
    </source>
</evidence>
<dbReference type="GO" id="GO:0016746">
    <property type="term" value="F:acyltransferase activity"/>
    <property type="evidence" value="ECO:0007669"/>
    <property type="project" value="UniProtKB-KW"/>
</dbReference>
<keyword evidence="3" id="KW-0012">Acyltransferase</keyword>
<accession>A0ABW3S693</accession>
<dbReference type="EC" id="2.3.-.-" evidence="3"/>
<dbReference type="PANTHER" id="PTHR13947">
    <property type="entry name" value="GNAT FAMILY N-ACETYLTRANSFERASE"/>
    <property type="match status" value="1"/>
</dbReference>
<evidence type="ECO:0000313" key="4">
    <source>
        <dbReference type="Proteomes" id="UP001597211"/>
    </source>
</evidence>
<evidence type="ECO:0000256" key="1">
    <source>
        <dbReference type="ARBA" id="ARBA00022679"/>
    </source>
</evidence>
<dbReference type="Proteomes" id="UP001597211">
    <property type="component" value="Unassembled WGS sequence"/>
</dbReference>
<proteinExistence type="predicted"/>
<dbReference type="SUPFAM" id="SSF55729">
    <property type="entry name" value="Acyl-CoA N-acyltransferases (Nat)"/>
    <property type="match status" value="1"/>
</dbReference>
<comment type="caution">
    <text evidence="3">The sequence shown here is derived from an EMBL/GenBank/DDBJ whole genome shotgun (WGS) entry which is preliminary data.</text>
</comment>
<dbReference type="InterPro" id="IPR000182">
    <property type="entry name" value="GNAT_dom"/>
</dbReference>
<reference evidence="4" key="1">
    <citation type="journal article" date="2019" name="Int. J. Syst. Evol. Microbiol.">
        <title>The Global Catalogue of Microorganisms (GCM) 10K type strain sequencing project: providing services to taxonomists for standard genome sequencing and annotation.</title>
        <authorList>
            <consortium name="The Broad Institute Genomics Platform"/>
            <consortium name="The Broad Institute Genome Sequencing Center for Infectious Disease"/>
            <person name="Wu L."/>
            <person name="Ma J."/>
        </authorList>
    </citation>
    <scope>NUCLEOTIDE SEQUENCE [LARGE SCALE GENOMIC DNA]</scope>
    <source>
        <strain evidence="4">CCUG 48216</strain>
    </source>
</reference>
<dbReference type="Pfam" id="PF00583">
    <property type="entry name" value="Acetyltransf_1"/>
    <property type="match status" value="1"/>
</dbReference>
<dbReference type="InterPro" id="IPR050769">
    <property type="entry name" value="NAT_camello-type"/>
</dbReference>
<dbReference type="RefSeq" id="WP_240267483.1">
    <property type="nucleotide sequence ID" value="NZ_JAKSXN010000001.1"/>
</dbReference>
<sequence length="183" mass="20216">MIIGARRKLLNQVAAAPKQSGKFIKGGLVQLSIEALAPALVIRNGCCDDVQHMLPLMRQLRYPMTASVLKERLAMLEGQLLLGNLVAELDGVVVGTAFLKQHQTHDMSKPVTRITALVVDEKHRGAGIGRRLIEEAEKWARERGSTDLVLSTARENHLSAKMFYEHCGFGCTGYRMNKPLNQA</sequence>
<dbReference type="CDD" id="cd04301">
    <property type="entry name" value="NAT_SF"/>
    <property type="match status" value="1"/>
</dbReference>
<protein>
    <submittedName>
        <fullName evidence="3">GNAT family N-acetyltransferase</fullName>
        <ecNumber evidence="3">2.3.-.-</ecNumber>
    </submittedName>
</protein>
<dbReference type="PANTHER" id="PTHR13947:SF37">
    <property type="entry name" value="LD18367P"/>
    <property type="match status" value="1"/>
</dbReference>
<organism evidence="3 4">
    <name type="scientific">Paenibacillus timonensis</name>
    <dbReference type="NCBI Taxonomy" id="225915"/>
    <lineage>
        <taxon>Bacteria</taxon>
        <taxon>Bacillati</taxon>
        <taxon>Bacillota</taxon>
        <taxon>Bacilli</taxon>
        <taxon>Bacillales</taxon>
        <taxon>Paenibacillaceae</taxon>
        <taxon>Paenibacillus</taxon>
    </lineage>
</organism>
<dbReference type="PROSITE" id="PS51186">
    <property type="entry name" value="GNAT"/>
    <property type="match status" value="1"/>
</dbReference>
<dbReference type="Gene3D" id="3.40.630.30">
    <property type="match status" value="1"/>
</dbReference>
<name>A0ABW3S693_9BACL</name>
<dbReference type="InterPro" id="IPR016181">
    <property type="entry name" value="Acyl_CoA_acyltransferase"/>
</dbReference>
<evidence type="ECO:0000313" key="3">
    <source>
        <dbReference type="EMBL" id="MFD1180322.1"/>
    </source>
</evidence>